<feature type="compositionally biased region" description="Polar residues" evidence="1">
    <location>
        <begin position="7"/>
        <end position="16"/>
    </location>
</feature>
<dbReference type="AlphaFoldDB" id="A0AAW0DBF7"/>
<proteinExistence type="predicted"/>
<name>A0AAW0DBF7_9AGAR</name>
<reference evidence="2 3" key="1">
    <citation type="submission" date="2024-01" db="EMBL/GenBank/DDBJ databases">
        <title>A draft genome for a cacao thread blight-causing isolate of Paramarasmius palmivorus.</title>
        <authorList>
            <person name="Baruah I.K."/>
            <person name="Bukari Y."/>
            <person name="Amoako-Attah I."/>
            <person name="Meinhardt L.W."/>
            <person name="Bailey B.A."/>
            <person name="Cohen S.P."/>
        </authorList>
    </citation>
    <scope>NUCLEOTIDE SEQUENCE [LARGE SCALE GENOMIC DNA]</scope>
    <source>
        <strain evidence="2 3">GH-12</strain>
    </source>
</reference>
<feature type="region of interest" description="Disordered" evidence="1">
    <location>
        <begin position="1"/>
        <end position="22"/>
    </location>
</feature>
<evidence type="ECO:0000313" key="2">
    <source>
        <dbReference type="EMBL" id="KAK7049888.1"/>
    </source>
</evidence>
<evidence type="ECO:0000313" key="3">
    <source>
        <dbReference type="Proteomes" id="UP001383192"/>
    </source>
</evidence>
<sequence>MAASVCAQKNTGSGNETHNDEEVRECNGILQYLREIMGLAPTVQQGPKDVQKKIGAANYHFLTVSEGSGNLIRNG</sequence>
<dbReference type="EMBL" id="JAYKXP010000015">
    <property type="protein sequence ID" value="KAK7049888.1"/>
    <property type="molecule type" value="Genomic_DNA"/>
</dbReference>
<organism evidence="2 3">
    <name type="scientific">Paramarasmius palmivorus</name>
    <dbReference type="NCBI Taxonomy" id="297713"/>
    <lineage>
        <taxon>Eukaryota</taxon>
        <taxon>Fungi</taxon>
        <taxon>Dikarya</taxon>
        <taxon>Basidiomycota</taxon>
        <taxon>Agaricomycotina</taxon>
        <taxon>Agaricomycetes</taxon>
        <taxon>Agaricomycetidae</taxon>
        <taxon>Agaricales</taxon>
        <taxon>Marasmiineae</taxon>
        <taxon>Marasmiaceae</taxon>
        <taxon>Paramarasmius</taxon>
    </lineage>
</organism>
<evidence type="ECO:0000256" key="1">
    <source>
        <dbReference type="SAM" id="MobiDB-lite"/>
    </source>
</evidence>
<gene>
    <name evidence="2" type="ORF">VNI00_005318</name>
</gene>
<keyword evidence="3" id="KW-1185">Reference proteome</keyword>
<comment type="caution">
    <text evidence="2">The sequence shown here is derived from an EMBL/GenBank/DDBJ whole genome shotgun (WGS) entry which is preliminary data.</text>
</comment>
<dbReference type="Proteomes" id="UP001383192">
    <property type="component" value="Unassembled WGS sequence"/>
</dbReference>
<protein>
    <submittedName>
        <fullName evidence="2">Uncharacterized protein</fullName>
    </submittedName>
</protein>
<accession>A0AAW0DBF7</accession>